<feature type="transmembrane region" description="Helical" evidence="1">
    <location>
        <begin position="97"/>
        <end position="117"/>
    </location>
</feature>
<dbReference type="OMA" id="SVIGYMM"/>
<gene>
    <name evidence="2" type="ORF">M0811_12224</name>
</gene>
<keyword evidence="1" id="KW-0472">Membrane</keyword>
<feature type="transmembrane region" description="Helical" evidence="1">
    <location>
        <begin position="184"/>
        <end position="204"/>
    </location>
</feature>
<protein>
    <recommendedName>
        <fullName evidence="4">Transmembrane protein</fullName>
    </recommendedName>
</protein>
<feature type="transmembrane region" description="Helical" evidence="1">
    <location>
        <begin position="216"/>
        <end position="247"/>
    </location>
</feature>
<dbReference type="AlphaFoldDB" id="A0A9Q0R6Z9"/>
<evidence type="ECO:0000256" key="1">
    <source>
        <dbReference type="SAM" id="Phobius"/>
    </source>
</evidence>
<feature type="transmembrane region" description="Helical" evidence="1">
    <location>
        <begin position="403"/>
        <end position="426"/>
    </location>
</feature>
<sequence length="605" mass="72420">MKVNLDLKFTLLFQVFSLSSFTQTQPIISIIWFLLSFFLFLSNPQKKTLLSTPYDLWPLFLTLIYIKNSFFMFIFVLILFFQILFLIFKLFSKNSDFFPKIFLQIILLNFSFNSIYFPHWIQLKSLNTDLLFLAFLINDILQLEIKNKISYIFVKQEKNSQKKNFFFFSFLYFCFFKKNKQKTFIFFLIFSFIQFQVLIQFVSIDGISILKLIFSIFYLFLLLQTIVVLFTQILAIKFVAFPLEFLAKQNWKKISFEFLFGRNSRALFFIKIFSVILIMSTISIFLFHLKNIICYLRIYMVFRQYSNINKMLAFISLSKPFISSTLLIENQEKTLAKNERKILINIILKCRYFCTSIAINCLETMILIILERLLISKQIPFESNFISQENKKIWIRFFLDHEFIQLINILSFLSNLVIFIIATSTLQILPSFSRAIFIDSKKQEDSQVAIRKSFKKRQFRDYCFSLKKELQNFPFQIYYFHGKNYSKDDLIFNFKNFFSKEIAVYLVVFSGNCNQKSGDWILPDGNTFCFKEFLQICKENTSNASIIFISQSKIWKKFFNQQSLFRKFYAFLIEACFGSLIQKFIWKNLFISSINFTFWNTEKLN</sequence>
<name>A0A9Q0R6Z9_ANAIG</name>
<evidence type="ECO:0000313" key="2">
    <source>
        <dbReference type="EMBL" id="KAJ5068803.1"/>
    </source>
</evidence>
<comment type="caution">
    <text evidence="2">The sequence shown here is derived from an EMBL/GenBank/DDBJ whole genome shotgun (WGS) entry which is preliminary data.</text>
</comment>
<feature type="transmembrane region" description="Helical" evidence="1">
    <location>
        <begin position="20"/>
        <end position="41"/>
    </location>
</feature>
<dbReference type="EMBL" id="JAPDFW010000113">
    <property type="protein sequence ID" value="KAJ5068803.1"/>
    <property type="molecule type" value="Genomic_DNA"/>
</dbReference>
<dbReference type="Proteomes" id="UP001149090">
    <property type="component" value="Unassembled WGS sequence"/>
</dbReference>
<proteinExistence type="predicted"/>
<evidence type="ECO:0008006" key="4">
    <source>
        <dbReference type="Google" id="ProtNLM"/>
    </source>
</evidence>
<evidence type="ECO:0000313" key="3">
    <source>
        <dbReference type="Proteomes" id="UP001149090"/>
    </source>
</evidence>
<feature type="transmembrane region" description="Helical" evidence="1">
    <location>
        <begin position="70"/>
        <end position="91"/>
    </location>
</feature>
<feature type="transmembrane region" description="Helical" evidence="1">
    <location>
        <begin position="268"/>
        <end position="288"/>
    </location>
</feature>
<reference evidence="2" key="1">
    <citation type="submission" date="2022-10" db="EMBL/GenBank/DDBJ databases">
        <title>Novel sulphate-reducing endosymbionts in the free-living metamonad Anaeramoeba.</title>
        <authorList>
            <person name="Jerlstrom-Hultqvist J."/>
            <person name="Cepicka I."/>
            <person name="Gallot-Lavallee L."/>
            <person name="Salas-Leiva D."/>
            <person name="Curtis B.A."/>
            <person name="Zahonova K."/>
            <person name="Pipaliya S."/>
            <person name="Dacks J."/>
            <person name="Roger A.J."/>
        </authorList>
    </citation>
    <scope>NUCLEOTIDE SEQUENCE</scope>
    <source>
        <strain evidence="2">BMAN</strain>
    </source>
</reference>
<keyword evidence="3" id="KW-1185">Reference proteome</keyword>
<keyword evidence="1" id="KW-1133">Transmembrane helix</keyword>
<organism evidence="2 3">
    <name type="scientific">Anaeramoeba ignava</name>
    <name type="common">Anaerobic marine amoeba</name>
    <dbReference type="NCBI Taxonomy" id="1746090"/>
    <lineage>
        <taxon>Eukaryota</taxon>
        <taxon>Metamonada</taxon>
        <taxon>Anaeramoebidae</taxon>
        <taxon>Anaeramoeba</taxon>
    </lineage>
</organism>
<keyword evidence="1" id="KW-0812">Transmembrane</keyword>
<accession>A0A9Q0R6Z9</accession>